<accession>C0E7G1</accession>
<name>C0E7G1_9CORY</name>
<comment type="caution">
    <text evidence="1">The sequence shown here is derived from an EMBL/GenBank/DDBJ whole genome shotgun (WGS) entry which is preliminary data.</text>
</comment>
<dbReference type="AlphaFoldDB" id="C0E7G1"/>
<reference evidence="1 2" key="1">
    <citation type="submission" date="2009-01" db="EMBL/GenBank/DDBJ databases">
        <authorList>
            <person name="Fulton L."/>
            <person name="Clifton S."/>
            <person name="Chinwalla A.T."/>
            <person name="Mitreva M."/>
            <person name="Sodergren E."/>
            <person name="Weinstock G."/>
            <person name="Clifton S."/>
            <person name="Dooling D.J."/>
            <person name="Fulton B."/>
            <person name="Minx P."/>
            <person name="Pepin K.H."/>
            <person name="Johnson M."/>
            <person name="Bhonagiri V."/>
            <person name="Nash W.E."/>
            <person name="Mardis E.R."/>
            <person name="Wilson R.K."/>
        </authorList>
    </citation>
    <scope>NUCLEOTIDE SEQUENCE [LARGE SCALE GENOMIC DNA]</scope>
    <source>
        <strain evidence="1 2">ATCC 33806</strain>
    </source>
</reference>
<protein>
    <submittedName>
        <fullName evidence="1">Uncharacterized protein</fullName>
    </submittedName>
</protein>
<sequence length="46" mass="5231">MYYFTALSSALLESSKNAAIKIPPYPTFCYRITLPKLGLLRYCKSP</sequence>
<organism evidence="1 2">
    <name type="scientific">Corynebacterium matruchotii ATCC 33806</name>
    <dbReference type="NCBI Taxonomy" id="566549"/>
    <lineage>
        <taxon>Bacteria</taxon>
        <taxon>Bacillati</taxon>
        <taxon>Actinomycetota</taxon>
        <taxon>Actinomycetes</taxon>
        <taxon>Mycobacteriales</taxon>
        <taxon>Corynebacteriaceae</taxon>
        <taxon>Corynebacterium</taxon>
    </lineage>
</organism>
<dbReference type="Proteomes" id="UP000006247">
    <property type="component" value="Unassembled WGS sequence"/>
</dbReference>
<dbReference type="EMBL" id="ACEB01000053">
    <property type="protein sequence ID" value="EEG25336.1"/>
    <property type="molecule type" value="Genomic_DNA"/>
</dbReference>
<evidence type="ECO:0000313" key="1">
    <source>
        <dbReference type="EMBL" id="EEG25336.1"/>
    </source>
</evidence>
<gene>
    <name evidence="1" type="ORF">CORMATOL_02950</name>
</gene>
<evidence type="ECO:0000313" key="2">
    <source>
        <dbReference type="Proteomes" id="UP000006247"/>
    </source>
</evidence>
<proteinExistence type="predicted"/>
<dbReference type="HOGENOM" id="CLU_3182626_0_0_11"/>